<accession>A0A1I3KG22</accession>
<evidence type="ECO:0000313" key="3">
    <source>
        <dbReference type="Proteomes" id="UP000242763"/>
    </source>
</evidence>
<dbReference type="Proteomes" id="UP000242763">
    <property type="component" value="Unassembled WGS sequence"/>
</dbReference>
<proteinExistence type="predicted"/>
<reference evidence="3" key="1">
    <citation type="submission" date="2016-10" db="EMBL/GenBank/DDBJ databases">
        <authorList>
            <person name="Varghese N."/>
            <person name="Submissions S."/>
        </authorList>
    </citation>
    <scope>NUCLEOTIDE SEQUENCE [LARGE SCALE GENOMIC DNA]</scope>
    <source>
        <strain evidence="3">DSM 21857</strain>
    </source>
</reference>
<name>A0A1I3KG22_9HYPH</name>
<dbReference type="RefSeq" id="WP_244523170.1">
    <property type="nucleotide sequence ID" value="NZ_FORF01000005.1"/>
</dbReference>
<organism evidence="2 3">
    <name type="scientific">Aquamicrobium aerolatum DSM 21857</name>
    <dbReference type="NCBI Taxonomy" id="1121003"/>
    <lineage>
        <taxon>Bacteria</taxon>
        <taxon>Pseudomonadati</taxon>
        <taxon>Pseudomonadota</taxon>
        <taxon>Alphaproteobacteria</taxon>
        <taxon>Hyphomicrobiales</taxon>
        <taxon>Phyllobacteriaceae</taxon>
        <taxon>Aerobium</taxon>
    </lineage>
</organism>
<keyword evidence="1" id="KW-1133">Transmembrane helix</keyword>
<dbReference type="EMBL" id="FORF01000005">
    <property type="protein sequence ID" value="SFI71459.1"/>
    <property type="molecule type" value="Genomic_DNA"/>
</dbReference>
<keyword evidence="1" id="KW-0472">Membrane</keyword>
<evidence type="ECO:0000256" key="1">
    <source>
        <dbReference type="SAM" id="Phobius"/>
    </source>
</evidence>
<keyword evidence="1" id="KW-0812">Transmembrane</keyword>
<sequence length="243" mass="27067">MHEQTIQSLADDGYITTRSTFMRKLFITLLLLVMFAGVISIAGKHIGREIAMAGHTDSRVVHEIVIGNDVLAVPANMIRFDSARRDGTTNRLDLYLHWPDMAGYSNETRDEFNHLNGSKKLLFLSFEQRIMSRDMSGRYEPIYRSLVENEGRPGPNGLTVHPFTEQSGYVDEVLIVGGNGTSRPFVARCLAGEQAKQSLAPCERDIHVGNGLNLVYRMPAELAGSWQELDAAIRKFAGSVIQN</sequence>
<gene>
    <name evidence="2" type="ORF">SAMN03080618_01185</name>
</gene>
<dbReference type="STRING" id="1121003.SAMN03080618_01185"/>
<dbReference type="AlphaFoldDB" id="A0A1I3KG22"/>
<protein>
    <submittedName>
        <fullName evidence="2">Uncharacterized protein</fullName>
    </submittedName>
</protein>
<keyword evidence="3" id="KW-1185">Reference proteome</keyword>
<feature type="transmembrane region" description="Helical" evidence="1">
    <location>
        <begin position="25"/>
        <end position="43"/>
    </location>
</feature>
<evidence type="ECO:0000313" key="2">
    <source>
        <dbReference type="EMBL" id="SFI71459.1"/>
    </source>
</evidence>